<protein>
    <recommendedName>
        <fullName evidence="1">Amidase domain-containing protein</fullName>
    </recommendedName>
</protein>
<accession>A0ABR7WCT8</accession>
<dbReference type="SUPFAM" id="SSF75304">
    <property type="entry name" value="Amidase signature (AS) enzymes"/>
    <property type="match status" value="1"/>
</dbReference>
<feature type="domain" description="Amidase" evidence="1">
    <location>
        <begin position="16"/>
        <end position="60"/>
    </location>
</feature>
<dbReference type="EMBL" id="JACWMS010000002">
    <property type="protein sequence ID" value="MBD1320606.1"/>
    <property type="molecule type" value="Genomic_DNA"/>
</dbReference>
<comment type="caution">
    <text evidence="2">The sequence shown here is derived from an EMBL/GenBank/DDBJ whole genome shotgun (WGS) entry which is preliminary data.</text>
</comment>
<organism evidence="2 3">
    <name type="scientific">Gordonia hankookensis</name>
    <dbReference type="NCBI Taxonomy" id="589403"/>
    <lineage>
        <taxon>Bacteria</taxon>
        <taxon>Bacillati</taxon>
        <taxon>Actinomycetota</taxon>
        <taxon>Actinomycetes</taxon>
        <taxon>Mycobacteriales</taxon>
        <taxon>Gordoniaceae</taxon>
        <taxon>Gordonia</taxon>
    </lineage>
</organism>
<evidence type="ECO:0000259" key="1">
    <source>
        <dbReference type="Pfam" id="PF01425"/>
    </source>
</evidence>
<dbReference type="InterPro" id="IPR036928">
    <property type="entry name" value="AS_sf"/>
</dbReference>
<proteinExistence type="predicted"/>
<evidence type="ECO:0000313" key="3">
    <source>
        <dbReference type="Proteomes" id="UP000602395"/>
    </source>
</evidence>
<evidence type="ECO:0000313" key="2">
    <source>
        <dbReference type="EMBL" id="MBD1320606.1"/>
    </source>
</evidence>
<gene>
    <name evidence="2" type="ORF">IDF66_13545</name>
</gene>
<name>A0ABR7WCT8_9ACTN</name>
<reference evidence="2 3" key="1">
    <citation type="submission" date="2020-09" db="EMBL/GenBank/DDBJ databases">
        <title>Novel species in genus Gordonia.</title>
        <authorList>
            <person name="Zhang G."/>
        </authorList>
    </citation>
    <scope>NUCLEOTIDE SEQUENCE [LARGE SCALE GENOMIC DNA]</scope>
    <source>
        <strain evidence="2 3">ON-33</strain>
    </source>
</reference>
<keyword evidence="3" id="KW-1185">Reference proteome</keyword>
<dbReference type="Pfam" id="PF01425">
    <property type="entry name" value="Amidase"/>
    <property type="match status" value="1"/>
</dbReference>
<sequence length="93" mass="9524">MQGPELIDCQMVDSGNLLGFLNIFSVIGQPVISVPAGRTADGLPVGMQIVGRHLADADVLGGAAALEPAQGWRDRWCAPSTPVAGNVQAGSGR</sequence>
<dbReference type="Proteomes" id="UP000602395">
    <property type="component" value="Unassembled WGS sequence"/>
</dbReference>
<dbReference type="InterPro" id="IPR023631">
    <property type="entry name" value="Amidase_dom"/>
</dbReference>
<dbReference type="Gene3D" id="3.90.1300.10">
    <property type="entry name" value="Amidase signature (AS) domain"/>
    <property type="match status" value="1"/>
</dbReference>